<accession>A0A0E0BHB5</accession>
<dbReference type="EnsemblPlants" id="OGLUM11G08160.1">
    <property type="protein sequence ID" value="OGLUM11G08160.1"/>
    <property type="gene ID" value="OGLUM11G08160"/>
</dbReference>
<dbReference type="AlphaFoldDB" id="A0A0E0BHB5"/>
<sequence length="79" mass="9123">MTLCEASIGDDCTIDVATCSKQFLRARLKGTANNFAYRHWKRNQKNGILYTSKDKVKQAYFIIGFSPSPYLPMRNDERE</sequence>
<evidence type="ECO:0000313" key="1">
    <source>
        <dbReference type="EnsemblPlants" id="OGLUM11G08160.1"/>
    </source>
</evidence>
<dbReference type="HOGENOM" id="CLU_2610082_0_0_1"/>
<reference evidence="1" key="1">
    <citation type="submission" date="2015-04" db="UniProtKB">
        <authorList>
            <consortium name="EnsemblPlants"/>
        </authorList>
    </citation>
    <scope>IDENTIFICATION</scope>
</reference>
<dbReference type="Proteomes" id="UP000026961">
    <property type="component" value="Chromosome 11"/>
</dbReference>
<protein>
    <submittedName>
        <fullName evidence="1">Uncharacterized protein</fullName>
    </submittedName>
</protein>
<organism evidence="1">
    <name type="scientific">Oryza glumipatula</name>
    <dbReference type="NCBI Taxonomy" id="40148"/>
    <lineage>
        <taxon>Eukaryota</taxon>
        <taxon>Viridiplantae</taxon>
        <taxon>Streptophyta</taxon>
        <taxon>Embryophyta</taxon>
        <taxon>Tracheophyta</taxon>
        <taxon>Spermatophyta</taxon>
        <taxon>Magnoliopsida</taxon>
        <taxon>Liliopsida</taxon>
        <taxon>Poales</taxon>
        <taxon>Poaceae</taxon>
        <taxon>BOP clade</taxon>
        <taxon>Oryzoideae</taxon>
        <taxon>Oryzeae</taxon>
        <taxon>Oryzinae</taxon>
        <taxon>Oryza</taxon>
    </lineage>
</organism>
<reference evidence="1" key="2">
    <citation type="submission" date="2018-05" db="EMBL/GenBank/DDBJ databases">
        <title>OgluRS3 (Oryza glumaepatula Reference Sequence Version 3).</title>
        <authorList>
            <person name="Zhang J."/>
            <person name="Kudrna D."/>
            <person name="Lee S."/>
            <person name="Talag J."/>
            <person name="Welchert J."/>
            <person name="Wing R.A."/>
        </authorList>
    </citation>
    <scope>NUCLEOTIDE SEQUENCE [LARGE SCALE GENOMIC DNA]</scope>
</reference>
<evidence type="ECO:0000313" key="2">
    <source>
        <dbReference type="Proteomes" id="UP000026961"/>
    </source>
</evidence>
<proteinExistence type="predicted"/>
<name>A0A0E0BHB5_9ORYZ</name>
<dbReference type="Gramene" id="OGLUM11G08160.1">
    <property type="protein sequence ID" value="OGLUM11G08160.1"/>
    <property type="gene ID" value="OGLUM11G08160"/>
</dbReference>
<keyword evidence="2" id="KW-1185">Reference proteome</keyword>